<evidence type="ECO:0000256" key="1">
    <source>
        <dbReference type="SAM" id="MobiDB-lite"/>
    </source>
</evidence>
<reference evidence="2" key="1">
    <citation type="submission" date="2024-04" db="EMBL/GenBank/DDBJ databases">
        <authorList>
            <consortium name="Molecular Ecology Group"/>
        </authorList>
    </citation>
    <scope>NUCLEOTIDE SEQUENCE</scope>
</reference>
<accession>A0AAV2NE20</accession>
<dbReference type="AlphaFoldDB" id="A0AAV2NE20"/>
<gene>
    <name evidence="2" type="ORF">LPLAT_LOCUS4170</name>
</gene>
<evidence type="ECO:0000313" key="2">
    <source>
        <dbReference type="EMBL" id="CAL1678279.1"/>
    </source>
</evidence>
<dbReference type="Proteomes" id="UP001497644">
    <property type="component" value="Chromosome 14"/>
</dbReference>
<evidence type="ECO:0000313" key="3">
    <source>
        <dbReference type="Proteomes" id="UP001497644"/>
    </source>
</evidence>
<name>A0AAV2NE20_9HYME</name>
<organism evidence="2 3">
    <name type="scientific">Lasius platythorax</name>
    <dbReference type="NCBI Taxonomy" id="488582"/>
    <lineage>
        <taxon>Eukaryota</taxon>
        <taxon>Metazoa</taxon>
        <taxon>Ecdysozoa</taxon>
        <taxon>Arthropoda</taxon>
        <taxon>Hexapoda</taxon>
        <taxon>Insecta</taxon>
        <taxon>Pterygota</taxon>
        <taxon>Neoptera</taxon>
        <taxon>Endopterygota</taxon>
        <taxon>Hymenoptera</taxon>
        <taxon>Apocrita</taxon>
        <taxon>Aculeata</taxon>
        <taxon>Formicoidea</taxon>
        <taxon>Formicidae</taxon>
        <taxon>Formicinae</taxon>
        <taxon>Lasius</taxon>
        <taxon>Lasius</taxon>
    </lineage>
</organism>
<feature type="compositionally biased region" description="Polar residues" evidence="1">
    <location>
        <begin position="170"/>
        <end position="197"/>
    </location>
</feature>
<sequence>MSPMYTTYAAFDMYESMTATLPESPIGTSYIDKTTWYVNNSNYEYNDEAWSQTKVTPIQWPDPPLLETLWTGAKNYILKPAASALAGFLTGGPAGAAVAGAAVAGATHIAHQLVTDLAPEKQAPKATEAVSAAEIAAKKVLGIQSAPITPNPSKTVQPKPESTKKPEPVQTLTAKVSNTLSPTQTIPASALQETKGTVDSGKIVPPEPEKTLNTPDESPVNE</sequence>
<feature type="region of interest" description="Disordered" evidence="1">
    <location>
        <begin position="146"/>
        <end position="222"/>
    </location>
</feature>
<feature type="compositionally biased region" description="Polar residues" evidence="1">
    <location>
        <begin position="146"/>
        <end position="156"/>
    </location>
</feature>
<dbReference type="EMBL" id="OZ034837">
    <property type="protein sequence ID" value="CAL1678279.1"/>
    <property type="molecule type" value="Genomic_DNA"/>
</dbReference>
<keyword evidence="3" id="KW-1185">Reference proteome</keyword>
<proteinExistence type="predicted"/>
<feature type="compositionally biased region" description="Polar residues" evidence="1">
    <location>
        <begin position="211"/>
        <end position="222"/>
    </location>
</feature>
<protein>
    <submittedName>
        <fullName evidence="2">Uncharacterized protein</fullName>
    </submittedName>
</protein>